<name>A0A6M3MAU4_9ZZZZ</name>
<gene>
    <name evidence="1" type="ORF">MM171B00326_0033</name>
</gene>
<reference evidence="1" key="1">
    <citation type="submission" date="2020-03" db="EMBL/GenBank/DDBJ databases">
        <title>The deep terrestrial virosphere.</title>
        <authorList>
            <person name="Holmfeldt K."/>
            <person name="Nilsson E."/>
            <person name="Simone D."/>
            <person name="Lopez-Fernandez M."/>
            <person name="Wu X."/>
            <person name="de Brujin I."/>
            <person name="Lundin D."/>
            <person name="Andersson A."/>
            <person name="Bertilsson S."/>
            <person name="Dopson M."/>
        </authorList>
    </citation>
    <scope>NUCLEOTIDE SEQUENCE</scope>
    <source>
        <strain evidence="1">MM171B00326</strain>
    </source>
</reference>
<evidence type="ECO:0008006" key="2">
    <source>
        <dbReference type="Google" id="ProtNLM"/>
    </source>
</evidence>
<dbReference type="EMBL" id="MT143881">
    <property type="protein sequence ID" value="QJB04398.1"/>
    <property type="molecule type" value="Genomic_DNA"/>
</dbReference>
<evidence type="ECO:0000313" key="1">
    <source>
        <dbReference type="EMBL" id="QJB04398.1"/>
    </source>
</evidence>
<protein>
    <recommendedName>
        <fullName evidence="2">ACT domain-containing protein</fullName>
    </recommendedName>
</protein>
<dbReference type="AlphaFoldDB" id="A0A6M3MAU4"/>
<organism evidence="1">
    <name type="scientific">viral metagenome</name>
    <dbReference type="NCBI Taxonomy" id="1070528"/>
    <lineage>
        <taxon>unclassified sequences</taxon>
        <taxon>metagenomes</taxon>
        <taxon>organismal metagenomes</taxon>
    </lineage>
</organism>
<proteinExistence type="predicted"/>
<accession>A0A6M3MAU4</accession>
<sequence length="57" mass="6507">MEVIFEALMKQMSIKSLVSGDKEARLLLEFNASDDKLLSNLNKLHKADEMVKVKISR</sequence>